<organism evidence="1 2">
    <name type="scientific">Fulvivirga kasyanovii</name>
    <dbReference type="NCBI Taxonomy" id="396812"/>
    <lineage>
        <taxon>Bacteria</taxon>
        <taxon>Pseudomonadati</taxon>
        <taxon>Bacteroidota</taxon>
        <taxon>Cytophagia</taxon>
        <taxon>Cytophagales</taxon>
        <taxon>Fulvivirgaceae</taxon>
        <taxon>Fulvivirga</taxon>
    </lineage>
</organism>
<dbReference type="RefSeq" id="WP_155175739.1">
    <property type="nucleotide sequence ID" value="NZ_BAAAFL010000027.1"/>
</dbReference>
<dbReference type="EMBL" id="SMLW01000660">
    <property type="protein sequence ID" value="MTI28325.1"/>
    <property type="molecule type" value="Genomic_DNA"/>
</dbReference>
<keyword evidence="2" id="KW-1185">Reference proteome</keyword>
<sequence>MDSIIGIANQVFEIEQKLSAKGDSSGVARNVNRMKHHLEEFGYTFHNPLHEDYNDTRTDCEASIVGDFEDGNMYISKVIKPIIFKDSGGAPGIVQKAVVIVEKKA</sequence>
<evidence type="ECO:0000313" key="2">
    <source>
        <dbReference type="Proteomes" id="UP000798808"/>
    </source>
</evidence>
<proteinExistence type="predicted"/>
<gene>
    <name evidence="1" type="ORF">E1163_25435</name>
</gene>
<reference evidence="1 2" key="1">
    <citation type="submission" date="2019-02" db="EMBL/GenBank/DDBJ databases">
        <authorList>
            <person name="Goldberg S.R."/>
            <person name="Haltli B.A."/>
            <person name="Correa H."/>
            <person name="Russell K.G."/>
        </authorList>
    </citation>
    <scope>NUCLEOTIDE SEQUENCE [LARGE SCALE GENOMIC DNA]</scope>
    <source>
        <strain evidence="1 2">JCM 16186</strain>
    </source>
</reference>
<dbReference type="Proteomes" id="UP000798808">
    <property type="component" value="Unassembled WGS sequence"/>
</dbReference>
<accession>A0ABW9RZ42</accession>
<protein>
    <submittedName>
        <fullName evidence="1">Uncharacterized protein</fullName>
    </submittedName>
</protein>
<evidence type="ECO:0000313" key="1">
    <source>
        <dbReference type="EMBL" id="MTI28325.1"/>
    </source>
</evidence>
<name>A0ABW9RZ42_9BACT</name>
<comment type="caution">
    <text evidence="1">The sequence shown here is derived from an EMBL/GenBank/DDBJ whole genome shotgun (WGS) entry which is preliminary data.</text>
</comment>